<dbReference type="AlphaFoldDB" id="A0A2A2KHX8"/>
<evidence type="ECO:0000259" key="3">
    <source>
        <dbReference type="PROSITE" id="PS50102"/>
    </source>
</evidence>
<dbReference type="OrthoDB" id="439993at2759"/>
<feature type="compositionally biased region" description="Polar residues" evidence="2">
    <location>
        <begin position="30"/>
        <end position="63"/>
    </location>
</feature>
<evidence type="ECO:0000256" key="1">
    <source>
        <dbReference type="PROSITE-ProRule" id="PRU00176"/>
    </source>
</evidence>
<feature type="region of interest" description="Disordered" evidence="2">
    <location>
        <begin position="1"/>
        <end position="76"/>
    </location>
</feature>
<keyword evidence="1" id="KW-0694">RNA-binding</keyword>
<dbReference type="InterPro" id="IPR000504">
    <property type="entry name" value="RRM_dom"/>
</dbReference>
<dbReference type="PROSITE" id="PS50102">
    <property type="entry name" value="RRM"/>
    <property type="match status" value="1"/>
</dbReference>
<dbReference type="SUPFAM" id="SSF54928">
    <property type="entry name" value="RNA-binding domain, RBD"/>
    <property type="match status" value="1"/>
</dbReference>
<dbReference type="InterPro" id="IPR035979">
    <property type="entry name" value="RBD_domain_sf"/>
</dbReference>
<keyword evidence="5" id="KW-1185">Reference proteome</keyword>
<evidence type="ECO:0000313" key="5">
    <source>
        <dbReference type="Proteomes" id="UP000218231"/>
    </source>
</evidence>
<dbReference type="GO" id="GO:0003723">
    <property type="term" value="F:RNA binding"/>
    <property type="evidence" value="ECO:0007669"/>
    <property type="project" value="UniProtKB-UniRule"/>
</dbReference>
<feature type="domain" description="RRM" evidence="3">
    <location>
        <begin position="171"/>
        <end position="271"/>
    </location>
</feature>
<dbReference type="EMBL" id="LIAE01008589">
    <property type="protein sequence ID" value="PAV73452.1"/>
    <property type="molecule type" value="Genomic_DNA"/>
</dbReference>
<organism evidence="4 5">
    <name type="scientific">Diploscapter pachys</name>
    <dbReference type="NCBI Taxonomy" id="2018661"/>
    <lineage>
        <taxon>Eukaryota</taxon>
        <taxon>Metazoa</taxon>
        <taxon>Ecdysozoa</taxon>
        <taxon>Nematoda</taxon>
        <taxon>Chromadorea</taxon>
        <taxon>Rhabditida</taxon>
        <taxon>Rhabditina</taxon>
        <taxon>Rhabditomorpha</taxon>
        <taxon>Rhabditoidea</taxon>
        <taxon>Rhabditidae</taxon>
        <taxon>Diploscapter</taxon>
    </lineage>
</organism>
<feature type="compositionally biased region" description="Basic residues" evidence="2">
    <location>
        <begin position="1"/>
        <end position="16"/>
    </location>
</feature>
<dbReference type="Proteomes" id="UP000218231">
    <property type="component" value="Unassembled WGS sequence"/>
</dbReference>
<dbReference type="Gene3D" id="3.30.70.330">
    <property type="match status" value="1"/>
</dbReference>
<evidence type="ECO:0000256" key="2">
    <source>
        <dbReference type="SAM" id="MobiDB-lite"/>
    </source>
</evidence>
<reference evidence="4 5" key="1">
    <citation type="journal article" date="2017" name="Curr. Biol.">
        <title>Genome architecture and evolution of a unichromosomal asexual nematode.</title>
        <authorList>
            <person name="Fradin H."/>
            <person name="Zegar C."/>
            <person name="Gutwein M."/>
            <person name="Lucas J."/>
            <person name="Kovtun M."/>
            <person name="Corcoran D."/>
            <person name="Baugh L.R."/>
            <person name="Kiontke K."/>
            <person name="Gunsalus K."/>
            <person name="Fitch D.H."/>
            <person name="Piano F."/>
        </authorList>
    </citation>
    <scope>NUCLEOTIDE SEQUENCE [LARGE SCALE GENOMIC DNA]</scope>
    <source>
        <strain evidence="4">PF1309</strain>
    </source>
</reference>
<protein>
    <recommendedName>
        <fullName evidence="3">RRM domain-containing protein</fullName>
    </recommendedName>
</protein>
<name>A0A2A2KHX8_9BILA</name>
<dbReference type="STRING" id="2018661.A0A2A2KHX8"/>
<sequence>MPHQKRKRSGSLHRHDHTNQTTPKRRRLGSSASRTQHRTPSSTIQRETTSTDNVSISDHSSAQPERKLKRRRPKTAGIRRELCQGIEKLLRMDPSPIGHLFAGCDEEGAPQAEFEEVLKFLNIDMEKLSNLSHQAICSISNETDIFCVDQTSDTGKLFVKFYPLTFDSDDATVYVDNLPDGANSEKLRRLADLFGNVVSVKLPLKPPRWVQTPRGRADMGSKPQKFGFIQFTHSDSVDQFCKAYDKNFPLEARRKNSETASHQLAMETLKKKIRILARKRYRRNLHESLKLSRLRRVFASMRKKELQLAKKEKQKINGELPCPCRSLLSTPNQSLSTENLKEASPTISKVRYRIRKSSTIYQKNTMISQQNFPTTLKCTLPSLPFVVLFLLNEVTN</sequence>
<dbReference type="SMART" id="SM00360">
    <property type="entry name" value="RRM"/>
    <property type="match status" value="1"/>
</dbReference>
<dbReference type="InterPro" id="IPR012677">
    <property type="entry name" value="Nucleotide-bd_a/b_plait_sf"/>
</dbReference>
<gene>
    <name evidence="4" type="ORF">WR25_03117</name>
</gene>
<proteinExistence type="predicted"/>
<dbReference type="CDD" id="cd00590">
    <property type="entry name" value="RRM_SF"/>
    <property type="match status" value="1"/>
</dbReference>
<evidence type="ECO:0000313" key="4">
    <source>
        <dbReference type="EMBL" id="PAV73452.1"/>
    </source>
</evidence>
<comment type="caution">
    <text evidence="4">The sequence shown here is derived from an EMBL/GenBank/DDBJ whole genome shotgun (WGS) entry which is preliminary data.</text>
</comment>
<accession>A0A2A2KHX8</accession>